<accession>A0ABQ5GCH3</accession>
<evidence type="ECO:0000259" key="1">
    <source>
        <dbReference type="Pfam" id="PF03732"/>
    </source>
</evidence>
<organism evidence="2 3">
    <name type="scientific">Tanacetum coccineum</name>
    <dbReference type="NCBI Taxonomy" id="301880"/>
    <lineage>
        <taxon>Eukaryota</taxon>
        <taxon>Viridiplantae</taxon>
        <taxon>Streptophyta</taxon>
        <taxon>Embryophyta</taxon>
        <taxon>Tracheophyta</taxon>
        <taxon>Spermatophyta</taxon>
        <taxon>Magnoliopsida</taxon>
        <taxon>eudicotyledons</taxon>
        <taxon>Gunneridae</taxon>
        <taxon>Pentapetalae</taxon>
        <taxon>asterids</taxon>
        <taxon>campanulids</taxon>
        <taxon>Asterales</taxon>
        <taxon>Asteraceae</taxon>
        <taxon>Asteroideae</taxon>
        <taxon>Anthemideae</taxon>
        <taxon>Anthemidinae</taxon>
        <taxon>Tanacetum</taxon>
    </lineage>
</organism>
<dbReference type="Pfam" id="PF03732">
    <property type="entry name" value="Retrotrans_gag"/>
    <property type="match status" value="1"/>
</dbReference>
<evidence type="ECO:0000313" key="2">
    <source>
        <dbReference type="EMBL" id="GJT73299.1"/>
    </source>
</evidence>
<gene>
    <name evidence="2" type="ORF">Tco_1032585</name>
</gene>
<reference evidence="2" key="1">
    <citation type="journal article" date="2022" name="Int. J. Mol. Sci.">
        <title>Draft Genome of Tanacetum Coccineum: Genomic Comparison of Closely Related Tanacetum-Family Plants.</title>
        <authorList>
            <person name="Yamashiro T."/>
            <person name="Shiraishi A."/>
            <person name="Nakayama K."/>
            <person name="Satake H."/>
        </authorList>
    </citation>
    <scope>NUCLEOTIDE SEQUENCE</scope>
</reference>
<evidence type="ECO:0000313" key="3">
    <source>
        <dbReference type="Proteomes" id="UP001151760"/>
    </source>
</evidence>
<feature type="domain" description="Retrotransposon gag" evidence="1">
    <location>
        <begin position="99"/>
        <end position="186"/>
    </location>
</feature>
<proteinExistence type="predicted"/>
<keyword evidence="2" id="KW-0808">Transferase</keyword>
<reference evidence="2" key="2">
    <citation type="submission" date="2022-01" db="EMBL/GenBank/DDBJ databases">
        <authorList>
            <person name="Yamashiro T."/>
            <person name="Shiraishi A."/>
            <person name="Satake H."/>
            <person name="Nakayama K."/>
        </authorList>
    </citation>
    <scope>NUCLEOTIDE SEQUENCE</scope>
</reference>
<protein>
    <submittedName>
        <fullName evidence="2">Reverse transcriptase domain-containing protein</fullName>
    </submittedName>
</protein>
<comment type="caution">
    <text evidence="2">The sequence shown here is derived from an EMBL/GenBank/DDBJ whole genome shotgun (WGS) entry which is preliminary data.</text>
</comment>
<sequence length="499" mass="56695">MDALRSGSVFERLYHFGHGHARCSPRSLSCRHADSRSVGDLDLLKADHRRTRQLVGGTKDSVEPQGLWGTEGVVDLTQWFERMETMFRISNCTVENQVKFATCTLMGIALTWWNSHVRTVTNDVAYAMTWTDLKKKMTLNIRPIDLGIKSNKIEAEMWNLKVKGTDVVAYNQRFQDLALLCDRMPLQEGLPRMKEQEPGNGNAVAGLCPSGSCRAKPKQQRCDGINEGLDYNIISVHTKTQKYLLKGCHVFLAHITIKETGDKSKKKQLQDVPIVKNFPEVFPEDLPGLPHTRQVEFHIDLVPGAAPVARAPYRFGILSEICAPFLALTRREVKIYRICDASIRVWACVDAKGKEGIEHETTSLVELLSDYDWQYSLHQGRQNVVLLMRMKARVTSQRNIKSEDVGGMLIENAKFPEGTERKRWNQVRRVPFAQMAGVGYLVMMIWDCVHATESTKFEVFYPSTCLELCVWSRVPELQRQWVCWYNPGDNLDGSGDISS</sequence>
<dbReference type="InterPro" id="IPR005162">
    <property type="entry name" value="Retrotrans_gag_dom"/>
</dbReference>
<dbReference type="Proteomes" id="UP001151760">
    <property type="component" value="Unassembled WGS sequence"/>
</dbReference>
<dbReference type="EMBL" id="BQNB010018338">
    <property type="protein sequence ID" value="GJT73299.1"/>
    <property type="molecule type" value="Genomic_DNA"/>
</dbReference>
<keyword evidence="3" id="KW-1185">Reference proteome</keyword>
<name>A0ABQ5GCH3_9ASTR</name>
<dbReference type="GO" id="GO:0003964">
    <property type="term" value="F:RNA-directed DNA polymerase activity"/>
    <property type="evidence" value="ECO:0007669"/>
    <property type="project" value="UniProtKB-KW"/>
</dbReference>
<keyword evidence="2" id="KW-0695">RNA-directed DNA polymerase</keyword>
<keyword evidence="2" id="KW-0548">Nucleotidyltransferase</keyword>